<reference evidence="1 2" key="1">
    <citation type="journal article" date="2019" name="Emerg. Microbes Infect.">
        <title>Comprehensive subspecies identification of 175 nontuberculous mycobacteria species based on 7547 genomic profiles.</title>
        <authorList>
            <person name="Matsumoto Y."/>
            <person name="Kinjo T."/>
            <person name="Motooka D."/>
            <person name="Nabeya D."/>
            <person name="Jung N."/>
            <person name="Uechi K."/>
            <person name="Horii T."/>
            <person name="Iida T."/>
            <person name="Fujita J."/>
            <person name="Nakamura S."/>
        </authorList>
    </citation>
    <scope>NUCLEOTIDE SEQUENCE [LARGE SCALE GENOMIC DNA]</scope>
    <source>
        <strain evidence="1 2">JCM 6396</strain>
    </source>
</reference>
<proteinExistence type="predicted"/>
<organism evidence="1 2">
    <name type="scientific">Mycolicibacterium duvalii</name>
    <dbReference type="NCBI Taxonomy" id="39688"/>
    <lineage>
        <taxon>Bacteria</taxon>
        <taxon>Bacillati</taxon>
        <taxon>Actinomycetota</taxon>
        <taxon>Actinomycetes</taxon>
        <taxon>Mycobacteriales</taxon>
        <taxon>Mycobacteriaceae</taxon>
        <taxon>Mycolicibacterium</taxon>
    </lineage>
</organism>
<dbReference type="OrthoDB" id="9786503at2"/>
<keyword evidence="2" id="KW-1185">Reference proteome</keyword>
<name>A0A7I7JZ11_9MYCO</name>
<dbReference type="InterPro" id="IPR029063">
    <property type="entry name" value="SAM-dependent_MTases_sf"/>
</dbReference>
<gene>
    <name evidence="1" type="ORF">MDUV_11720</name>
</gene>
<accession>A0A7I7JZ11</accession>
<evidence type="ECO:0000313" key="2">
    <source>
        <dbReference type="Proteomes" id="UP000467006"/>
    </source>
</evidence>
<dbReference type="SUPFAM" id="SSF53335">
    <property type="entry name" value="S-adenosyl-L-methionine-dependent methyltransferases"/>
    <property type="match status" value="1"/>
</dbReference>
<dbReference type="GO" id="GO:0032259">
    <property type="term" value="P:methylation"/>
    <property type="evidence" value="ECO:0007669"/>
    <property type="project" value="UniProtKB-KW"/>
</dbReference>
<dbReference type="InterPro" id="IPR041698">
    <property type="entry name" value="Methyltransf_25"/>
</dbReference>
<protein>
    <submittedName>
        <fullName evidence="1">SAM-dependent methyltransferase</fullName>
    </submittedName>
</protein>
<dbReference type="GO" id="GO:0008168">
    <property type="term" value="F:methyltransferase activity"/>
    <property type="evidence" value="ECO:0007669"/>
    <property type="project" value="UniProtKB-KW"/>
</dbReference>
<keyword evidence="1" id="KW-0808">Transferase</keyword>
<dbReference type="Pfam" id="PF13649">
    <property type="entry name" value="Methyltransf_25"/>
    <property type="match status" value="1"/>
</dbReference>
<dbReference type="AlphaFoldDB" id="A0A7I7JZ11"/>
<sequence>MSDIDAHRWNRRYADRGPVQLSEAALPAPFAEFADAFPSTGLALDLACGRGGAAVWLARRGMMVQGYDVSAVAVGQARNLAGLAGCAERCRFDVADLDAGFPPGPCVDVLVAGLFRDARLDAEMISRVAPAGLLAVSALSEVGAAPGRFRAAPGELTRAFAALDLLGCGESSGVAWLIARKPALAKIDRCKTSR</sequence>
<evidence type="ECO:0000313" key="1">
    <source>
        <dbReference type="EMBL" id="BBX16312.1"/>
    </source>
</evidence>
<keyword evidence="1" id="KW-0489">Methyltransferase</keyword>
<dbReference type="EMBL" id="AP022563">
    <property type="protein sequence ID" value="BBX16312.1"/>
    <property type="molecule type" value="Genomic_DNA"/>
</dbReference>
<dbReference type="RefSeq" id="WP_098002658.1">
    <property type="nucleotide sequence ID" value="NZ_AP022563.1"/>
</dbReference>
<dbReference type="KEGG" id="mdu:MDUV_11720"/>
<dbReference type="Gene3D" id="3.40.50.150">
    <property type="entry name" value="Vaccinia Virus protein VP39"/>
    <property type="match status" value="1"/>
</dbReference>
<dbReference type="Proteomes" id="UP000467006">
    <property type="component" value="Chromosome"/>
</dbReference>